<name>A0ABP7AFD6_9ACTN</name>
<proteinExistence type="predicted"/>
<comment type="caution">
    <text evidence="2">The sequence shown here is derived from an EMBL/GenBank/DDBJ whole genome shotgun (WGS) entry which is preliminary data.</text>
</comment>
<evidence type="ECO:0000313" key="3">
    <source>
        <dbReference type="Proteomes" id="UP001501074"/>
    </source>
</evidence>
<gene>
    <name evidence="2" type="ORF">GCM10022223_56660</name>
</gene>
<protein>
    <submittedName>
        <fullName evidence="2">Uncharacterized protein</fullName>
    </submittedName>
</protein>
<feature type="region of interest" description="Disordered" evidence="1">
    <location>
        <begin position="139"/>
        <end position="161"/>
    </location>
</feature>
<sequence>MEDEVLSRVRSRRAQVAGSGPCQLCPPTASVASTEPPGNTYIPAAKAICGTRRRRYTSGPAGPSRSSATVAAARGVTGSSSPACTNRARRRRSSSAGIPAWWHDAPSRSRERSPGGRAEMEDEVVTAVSPLTRASTAARVRCAGRDGMRGCPPSPISSGPI</sequence>
<evidence type="ECO:0000256" key="1">
    <source>
        <dbReference type="SAM" id="MobiDB-lite"/>
    </source>
</evidence>
<dbReference type="Proteomes" id="UP001501074">
    <property type="component" value="Unassembled WGS sequence"/>
</dbReference>
<organism evidence="2 3">
    <name type="scientific">Kineosporia mesophila</name>
    <dbReference type="NCBI Taxonomy" id="566012"/>
    <lineage>
        <taxon>Bacteria</taxon>
        <taxon>Bacillati</taxon>
        <taxon>Actinomycetota</taxon>
        <taxon>Actinomycetes</taxon>
        <taxon>Kineosporiales</taxon>
        <taxon>Kineosporiaceae</taxon>
        <taxon>Kineosporia</taxon>
    </lineage>
</organism>
<feature type="region of interest" description="Disordered" evidence="1">
    <location>
        <begin position="53"/>
        <end position="123"/>
    </location>
</feature>
<feature type="compositionally biased region" description="Basic and acidic residues" evidence="1">
    <location>
        <begin position="105"/>
        <end position="114"/>
    </location>
</feature>
<evidence type="ECO:0000313" key="2">
    <source>
        <dbReference type="EMBL" id="GAA3631289.1"/>
    </source>
</evidence>
<accession>A0ABP7AFD6</accession>
<feature type="region of interest" description="Disordered" evidence="1">
    <location>
        <begin position="1"/>
        <end position="40"/>
    </location>
</feature>
<reference evidence="3" key="1">
    <citation type="journal article" date="2019" name="Int. J. Syst. Evol. Microbiol.">
        <title>The Global Catalogue of Microorganisms (GCM) 10K type strain sequencing project: providing services to taxonomists for standard genome sequencing and annotation.</title>
        <authorList>
            <consortium name="The Broad Institute Genomics Platform"/>
            <consortium name="The Broad Institute Genome Sequencing Center for Infectious Disease"/>
            <person name="Wu L."/>
            <person name="Ma J."/>
        </authorList>
    </citation>
    <scope>NUCLEOTIDE SEQUENCE [LARGE SCALE GENOMIC DNA]</scope>
    <source>
        <strain evidence="3">JCM 16902</strain>
    </source>
</reference>
<keyword evidence="3" id="KW-1185">Reference proteome</keyword>
<dbReference type="EMBL" id="BAAAZO010000011">
    <property type="protein sequence ID" value="GAA3631289.1"/>
    <property type="molecule type" value="Genomic_DNA"/>
</dbReference>